<dbReference type="Proteomes" id="UP001164748">
    <property type="component" value="Plasmid unnamed"/>
</dbReference>
<dbReference type="InterPro" id="IPR004104">
    <property type="entry name" value="Gfo/Idh/MocA-like_OxRdtase_C"/>
</dbReference>
<comment type="similarity">
    <text evidence="1">Belongs to the Gfo/Idh/MocA family.</text>
</comment>
<evidence type="ECO:0000256" key="2">
    <source>
        <dbReference type="ARBA" id="ARBA00023002"/>
    </source>
</evidence>
<dbReference type="InterPro" id="IPR051317">
    <property type="entry name" value="Gfo/Idh/MocA_oxidoreduct"/>
</dbReference>
<gene>
    <name evidence="5" type="ORF">N8M53_15515</name>
</gene>
<dbReference type="Pfam" id="PF02894">
    <property type="entry name" value="GFO_IDH_MocA_C"/>
    <property type="match status" value="1"/>
</dbReference>
<dbReference type="InterPro" id="IPR036291">
    <property type="entry name" value="NAD(P)-bd_dom_sf"/>
</dbReference>
<evidence type="ECO:0000259" key="3">
    <source>
        <dbReference type="Pfam" id="PF01408"/>
    </source>
</evidence>
<dbReference type="GO" id="GO:0000166">
    <property type="term" value="F:nucleotide binding"/>
    <property type="evidence" value="ECO:0007669"/>
    <property type="project" value="InterPro"/>
</dbReference>
<evidence type="ECO:0000313" key="6">
    <source>
        <dbReference type="Proteomes" id="UP001164748"/>
    </source>
</evidence>
<proteinExistence type="inferred from homology"/>
<dbReference type="InterPro" id="IPR000683">
    <property type="entry name" value="Gfo/Idh/MocA-like_OxRdtase_N"/>
</dbReference>
<evidence type="ECO:0000259" key="4">
    <source>
        <dbReference type="Pfam" id="PF02894"/>
    </source>
</evidence>
<dbReference type="Gene3D" id="3.40.50.720">
    <property type="entry name" value="NAD(P)-binding Rossmann-like Domain"/>
    <property type="match status" value="1"/>
</dbReference>
<dbReference type="Pfam" id="PF01408">
    <property type="entry name" value="GFO_IDH_MocA"/>
    <property type="match status" value="1"/>
</dbReference>
<accession>A0AA47KP35</accession>
<evidence type="ECO:0000256" key="1">
    <source>
        <dbReference type="ARBA" id="ARBA00010928"/>
    </source>
</evidence>
<protein>
    <submittedName>
        <fullName evidence="5">Gfo/Idh/MocA family oxidoreductase</fullName>
    </submittedName>
</protein>
<name>A0AA47KP35_9GAMM</name>
<dbReference type="PANTHER" id="PTHR43708:SF5">
    <property type="entry name" value="CONSERVED EXPRESSED OXIDOREDUCTASE (EUROFUNG)-RELATED"/>
    <property type="match status" value="1"/>
</dbReference>
<evidence type="ECO:0000313" key="5">
    <source>
        <dbReference type="EMBL" id="WBA10212.1"/>
    </source>
</evidence>
<dbReference type="SUPFAM" id="SSF55347">
    <property type="entry name" value="Glyceraldehyde-3-phosphate dehydrogenase-like, C-terminal domain"/>
    <property type="match status" value="1"/>
</dbReference>
<dbReference type="SUPFAM" id="SSF51735">
    <property type="entry name" value="NAD(P)-binding Rossmann-fold domains"/>
    <property type="match status" value="1"/>
</dbReference>
<feature type="domain" description="Gfo/Idh/MocA-like oxidoreductase C-terminal" evidence="4">
    <location>
        <begin position="136"/>
        <end position="331"/>
    </location>
</feature>
<dbReference type="PANTHER" id="PTHR43708">
    <property type="entry name" value="CONSERVED EXPRESSED OXIDOREDUCTASE (EUROFUNG)"/>
    <property type="match status" value="1"/>
</dbReference>
<reference evidence="5" key="1">
    <citation type="submission" date="2022-09" db="EMBL/GenBank/DDBJ databases">
        <authorList>
            <person name="Li Z.-J."/>
        </authorList>
    </citation>
    <scope>NUCLEOTIDE SEQUENCE</scope>
    <source>
        <strain evidence="5">TGB11</strain>
        <plasmid evidence="5">unnamed</plasmid>
    </source>
</reference>
<dbReference type="GO" id="GO:0016491">
    <property type="term" value="F:oxidoreductase activity"/>
    <property type="evidence" value="ECO:0007669"/>
    <property type="project" value="UniProtKB-KW"/>
</dbReference>
<dbReference type="EMBL" id="CP114589">
    <property type="protein sequence ID" value="WBA10212.1"/>
    <property type="molecule type" value="Genomic_DNA"/>
</dbReference>
<sequence>MIKTALVGFGFSANTFHIPFLSAISEFAISAVVSSKPDQVAQRLPKAACFDDLSTLLTQQTPDLVVITTPNHLHYQHVKQALEAGCHVLVEKPFVTNSRDGLELAALAKQKGLVLCPYHNRRWDGDFLTLKGLHLAGELGEIKVMHSSFNRYRPEVRQRWREMPGEGAGILYDLGSHLIDQALHLLGDPNAVSASCRALRPGSETTDYFQVTLHYPDKEVVLSSSPYRSGTTERFVVHGEKATFSTVGLDIQEEQLRAGLMVTVSGFGEQAYQGMLEVGDSVTPDPLTLEDGQYHRLFDELAKAISDNQPSPVCPISASKVIYAIELAQTASDTGIRQPWQFQD</sequence>
<organism evidence="5 6">
    <name type="scientific">Salinivibrio kushneri</name>
    <dbReference type="NCBI Taxonomy" id="1908198"/>
    <lineage>
        <taxon>Bacteria</taxon>
        <taxon>Pseudomonadati</taxon>
        <taxon>Pseudomonadota</taxon>
        <taxon>Gammaproteobacteria</taxon>
        <taxon>Vibrionales</taxon>
        <taxon>Vibrionaceae</taxon>
        <taxon>Salinivibrio</taxon>
    </lineage>
</organism>
<dbReference type="AlphaFoldDB" id="A0AA47KP35"/>
<feature type="domain" description="Gfo/Idh/MocA-like oxidoreductase N-terminal" evidence="3">
    <location>
        <begin position="2"/>
        <end position="117"/>
    </location>
</feature>
<keyword evidence="5" id="KW-0614">Plasmid</keyword>
<dbReference type="Gene3D" id="3.30.360.10">
    <property type="entry name" value="Dihydrodipicolinate Reductase, domain 2"/>
    <property type="match status" value="1"/>
</dbReference>
<geneLocation type="plasmid" evidence="5 6">
    <name>unnamed</name>
</geneLocation>
<keyword evidence="2" id="KW-0560">Oxidoreductase</keyword>
<dbReference type="RefSeq" id="WP_269580246.1">
    <property type="nucleotide sequence ID" value="NZ_CP114589.1"/>
</dbReference>